<name>A0A841FFG0_9ACTN</name>
<comment type="caution">
    <text evidence="3">The sequence shown here is derived from an EMBL/GenBank/DDBJ whole genome shotgun (WGS) entry which is preliminary data.</text>
</comment>
<accession>A0A841FFG0</accession>
<organism evidence="3 4">
    <name type="scientific">Phytomonospora endophytica</name>
    <dbReference type="NCBI Taxonomy" id="714109"/>
    <lineage>
        <taxon>Bacteria</taxon>
        <taxon>Bacillati</taxon>
        <taxon>Actinomycetota</taxon>
        <taxon>Actinomycetes</taxon>
        <taxon>Micromonosporales</taxon>
        <taxon>Micromonosporaceae</taxon>
        <taxon>Phytomonospora</taxon>
    </lineage>
</organism>
<keyword evidence="2" id="KW-0472">Membrane</keyword>
<evidence type="ECO:0000256" key="2">
    <source>
        <dbReference type="SAM" id="Phobius"/>
    </source>
</evidence>
<gene>
    <name evidence="3" type="ORF">HNR73_002860</name>
</gene>
<evidence type="ECO:0000256" key="1">
    <source>
        <dbReference type="SAM" id="MobiDB-lite"/>
    </source>
</evidence>
<dbReference type="EMBL" id="JACHGT010000005">
    <property type="protein sequence ID" value="MBB6035006.1"/>
    <property type="molecule type" value="Genomic_DNA"/>
</dbReference>
<evidence type="ECO:0000313" key="3">
    <source>
        <dbReference type="EMBL" id="MBB6035006.1"/>
    </source>
</evidence>
<keyword evidence="2" id="KW-1133">Transmembrane helix</keyword>
<protein>
    <submittedName>
        <fullName evidence="3">Uncharacterized protein</fullName>
    </submittedName>
</protein>
<dbReference type="AlphaFoldDB" id="A0A841FFG0"/>
<keyword evidence="4" id="KW-1185">Reference proteome</keyword>
<sequence length="104" mass="10895">MWGRHPVLAADVAASQNDIIGLVGAVVALALVTTAILVGFRYRRRPSDPDTERAVPVPRPGGRARALPPPPFPETGMTAPITAPGRLQSPKVDPPTTSQVVGLD</sequence>
<reference evidence="3 4" key="1">
    <citation type="submission" date="2020-08" db="EMBL/GenBank/DDBJ databases">
        <title>Genomic Encyclopedia of Type Strains, Phase IV (KMG-IV): sequencing the most valuable type-strain genomes for metagenomic binning, comparative biology and taxonomic classification.</title>
        <authorList>
            <person name="Goeker M."/>
        </authorList>
    </citation>
    <scope>NUCLEOTIDE SEQUENCE [LARGE SCALE GENOMIC DNA]</scope>
    <source>
        <strain evidence="3 4">YIM 65646</strain>
    </source>
</reference>
<keyword evidence="2" id="KW-0812">Transmembrane</keyword>
<proteinExistence type="predicted"/>
<evidence type="ECO:0000313" key="4">
    <source>
        <dbReference type="Proteomes" id="UP000548476"/>
    </source>
</evidence>
<feature type="region of interest" description="Disordered" evidence="1">
    <location>
        <begin position="43"/>
        <end position="104"/>
    </location>
</feature>
<dbReference type="Proteomes" id="UP000548476">
    <property type="component" value="Unassembled WGS sequence"/>
</dbReference>
<feature type="transmembrane region" description="Helical" evidence="2">
    <location>
        <begin position="20"/>
        <end position="40"/>
    </location>
</feature>
<feature type="compositionally biased region" description="Low complexity" evidence="1">
    <location>
        <begin position="54"/>
        <end position="66"/>
    </location>
</feature>
<feature type="compositionally biased region" description="Polar residues" evidence="1">
    <location>
        <begin position="95"/>
        <end position="104"/>
    </location>
</feature>